<dbReference type="AlphaFoldDB" id="A0A1H8QNJ7"/>
<proteinExistence type="predicted"/>
<keyword evidence="3" id="KW-1185">Reference proteome</keyword>
<dbReference type="Proteomes" id="UP000198657">
    <property type="component" value="Unassembled WGS sequence"/>
</dbReference>
<accession>A0A1H8QNJ7</accession>
<dbReference type="PROSITE" id="PS51257">
    <property type="entry name" value="PROKAR_LIPOPROTEIN"/>
    <property type="match status" value="1"/>
</dbReference>
<organism evidence="2 3">
    <name type="scientific">Flavobacterium sinopsychrotolerans</name>
    <dbReference type="NCBI Taxonomy" id="604089"/>
    <lineage>
        <taxon>Bacteria</taxon>
        <taxon>Pseudomonadati</taxon>
        <taxon>Bacteroidota</taxon>
        <taxon>Flavobacteriia</taxon>
        <taxon>Flavobacteriales</taxon>
        <taxon>Flavobacteriaceae</taxon>
        <taxon>Flavobacterium</taxon>
    </lineage>
</organism>
<reference evidence="3" key="1">
    <citation type="submission" date="2016-10" db="EMBL/GenBank/DDBJ databases">
        <authorList>
            <person name="Varghese N."/>
            <person name="Submissions S."/>
        </authorList>
    </citation>
    <scope>NUCLEOTIDE SEQUENCE [LARGE SCALE GENOMIC DNA]</scope>
    <source>
        <strain evidence="3">CGMCC 1.8704</strain>
    </source>
</reference>
<dbReference type="STRING" id="604089.SAMN04487942_3058"/>
<evidence type="ECO:0000313" key="3">
    <source>
        <dbReference type="Proteomes" id="UP000198657"/>
    </source>
</evidence>
<keyword evidence="1" id="KW-0732">Signal</keyword>
<gene>
    <name evidence="2" type="ORF">SAMN04487942_3058</name>
</gene>
<feature type="chain" id="PRO_5011599766" evidence="1">
    <location>
        <begin position="21"/>
        <end position="571"/>
    </location>
</feature>
<evidence type="ECO:0000313" key="2">
    <source>
        <dbReference type="EMBL" id="SEO55464.1"/>
    </source>
</evidence>
<protein>
    <submittedName>
        <fullName evidence="2">Uncharacterized protein</fullName>
    </submittedName>
</protein>
<dbReference type="OrthoDB" id="1450227at2"/>
<dbReference type="EMBL" id="FODN01000008">
    <property type="protein sequence ID" value="SEO55464.1"/>
    <property type="molecule type" value="Genomic_DNA"/>
</dbReference>
<feature type="signal peptide" evidence="1">
    <location>
        <begin position="1"/>
        <end position="20"/>
    </location>
</feature>
<sequence>MKNLTYLITFLVLFSFSACEKEDQTSADNSSTMLYNDVISNYLKQFTVNSKKDQIVKINILTKAIDYNTVKIYDLKTTEKLLIADLKSLKGFEDSNSNKVIFFLNNNKIVRSNIVTFKNKNSFNQYSSVIRSIWNMDKKKGNYSGKVSFYTVFQYLELSDVFENGVLTENGIARKKNKKNILGKTQGCTDWYWVTTYSDGTTTEAFLYTTCNDCEEQEYRMTNACGGGGTSSGSAGGITYPDNPVENEVFEYIDELERFVREIYKNGKWVAVLTSLSPVAVSRNPETYTYLIIFWPTFERKVYGDGFVYTYDAASGNWVGVPATDELIAQAIEDQIDDSQLDECTKGVLAKLKNLNQSDIAEMISRFSAPGSIFNINMVTGQVSNQNNLAETKPVSGSNFDINMVFNENYIKGVGNPSPPTDLSVATTMAHEIIHAYLISLLGENKACGASGICDFPTIYDAYVAYQITKDPNVSPDAHHELIANNYVYSIAATIQEFHTGQSVDSGFPSQVYLDMAWGGLDRTYIFNKNYPNDPNHKNYKDRERIFSRINTEKIGSQYGIYSPVGTPCKK</sequence>
<dbReference type="RefSeq" id="WP_091173165.1">
    <property type="nucleotide sequence ID" value="NZ_CBCSFM010000007.1"/>
</dbReference>
<evidence type="ECO:0000256" key="1">
    <source>
        <dbReference type="SAM" id="SignalP"/>
    </source>
</evidence>
<name>A0A1H8QNJ7_9FLAO</name>